<dbReference type="eggNOG" id="KOG0255">
    <property type="taxonomic scope" value="Eukaryota"/>
</dbReference>
<feature type="transmembrane region" description="Helical" evidence="5">
    <location>
        <begin position="142"/>
        <end position="163"/>
    </location>
</feature>
<dbReference type="EMBL" id="DS235072">
    <property type="protein sequence ID" value="EEB11331.1"/>
    <property type="molecule type" value="Genomic_DNA"/>
</dbReference>
<comment type="subcellular location">
    <subcellularLocation>
        <location evidence="1">Membrane</location>
        <topology evidence="1">Multi-pass membrane protein</topology>
    </subcellularLocation>
</comment>
<dbReference type="GO" id="GO:0016020">
    <property type="term" value="C:membrane"/>
    <property type="evidence" value="ECO:0007669"/>
    <property type="project" value="UniProtKB-SubCell"/>
</dbReference>
<dbReference type="PROSITE" id="PS50850">
    <property type="entry name" value="MFS"/>
    <property type="match status" value="1"/>
</dbReference>
<feature type="transmembrane region" description="Helical" evidence="5">
    <location>
        <begin position="467"/>
        <end position="487"/>
    </location>
</feature>
<dbReference type="HOGENOM" id="CLU_001265_33_4_1"/>
<evidence type="ECO:0000313" key="9">
    <source>
        <dbReference type="Proteomes" id="UP000009046"/>
    </source>
</evidence>
<gene>
    <name evidence="8" type="primary">8238192</name>
    <name evidence="7" type="ORF">Phum_PHUM106080</name>
</gene>
<dbReference type="GeneID" id="8238192"/>
<feature type="transmembrane region" description="Helical" evidence="5">
    <location>
        <begin position="440"/>
        <end position="461"/>
    </location>
</feature>
<feature type="transmembrane region" description="Helical" evidence="5">
    <location>
        <begin position="112"/>
        <end position="130"/>
    </location>
</feature>
<dbReference type="EnsemblMetazoa" id="PHUM106080-RA">
    <property type="protein sequence ID" value="PHUM106080-PA"/>
    <property type="gene ID" value="PHUM106080"/>
</dbReference>
<feature type="transmembrane region" description="Helical" evidence="5">
    <location>
        <begin position="407"/>
        <end position="428"/>
    </location>
</feature>
<keyword evidence="4 5" id="KW-0472">Membrane</keyword>
<proteinExistence type="predicted"/>
<evidence type="ECO:0000313" key="7">
    <source>
        <dbReference type="EMBL" id="EEB11331.1"/>
    </source>
</evidence>
<dbReference type="Proteomes" id="UP000009046">
    <property type="component" value="Unassembled WGS sequence"/>
</dbReference>
<dbReference type="PANTHER" id="PTHR24064">
    <property type="entry name" value="SOLUTE CARRIER FAMILY 22 MEMBER"/>
    <property type="match status" value="1"/>
</dbReference>
<feature type="transmembrane region" description="Helical" evidence="5">
    <location>
        <begin position="21"/>
        <end position="45"/>
    </location>
</feature>
<dbReference type="InParanoid" id="E0VD75"/>
<accession>E0VD75</accession>
<feature type="transmembrane region" description="Helical" evidence="5">
    <location>
        <begin position="226"/>
        <end position="244"/>
    </location>
</feature>
<evidence type="ECO:0000256" key="1">
    <source>
        <dbReference type="ARBA" id="ARBA00004141"/>
    </source>
</evidence>
<feature type="transmembrane region" description="Helical" evidence="5">
    <location>
        <begin position="169"/>
        <end position="188"/>
    </location>
</feature>
<evidence type="ECO:0000256" key="5">
    <source>
        <dbReference type="SAM" id="Phobius"/>
    </source>
</evidence>
<dbReference type="Pfam" id="PF00083">
    <property type="entry name" value="Sugar_tr"/>
    <property type="match status" value="1"/>
</dbReference>
<dbReference type="InterPro" id="IPR036259">
    <property type="entry name" value="MFS_trans_sf"/>
</dbReference>
<evidence type="ECO:0000259" key="6">
    <source>
        <dbReference type="PROSITE" id="PS50850"/>
    </source>
</evidence>
<dbReference type="OrthoDB" id="3936150at2759"/>
<keyword evidence="2 5" id="KW-0812">Transmembrane</keyword>
<dbReference type="KEGG" id="phu:Phum_PHUM106080"/>
<feature type="transmembrane region" description="Helical" evidence="5">
    <location>
        <begin position="200"/>
        <end position="220"/>
    </location>
</feature>
<evidence type="ECO:0000313" key="8">
    <source>
        <dbReference type="EnsemblMetazoa" id="PHUM106080-PA"/>
    </source>
</evidence>
<reference evidence="8" key="3">
    <citation type="submission" date="2021-02" db="UniProtKB">
        <authorList>
            <consortium name="EnsemblMetazoa"/>
        </authorList>
    </citation>
    <scope>IDENTIFICATION</scope>
    <source>
        <strain evidence="8">USDA</strain>
    </source>
</reference>
<dbReference type="GO" id="GO:0022857">
    <property type="term" value="F:transmembrane transporter activity"/>
    <property type="evidence" value="ECO:0007669"/>
    <property type="project" value="InterPro"/>
</dbReference>
<evidence type="ECO:0000256" key="4">
    <source>
        <dbReference type="ARBA" id="ARBA00023136"/>
    </source>
</evidence>
<dbReference type="VEuPathDB" id="VectorBase:PHUM106080"/>
<dbReference type="CTD" id="8238192"/>
<dbReference type="Gene3D" id="1.20.1250.20">
    <property type="entry name" value="MFS general substrate transporter like domains"/>
    <property type="match status" value="1"/>
</dbReference>
<feature type="transmembrane region" description="Helical" evidence="5">
    <location>
        <begin position="347"/>
        <end position="370"/>
    </location>
</feature>
<protein>
    <submittedName>
        <fullName evidence="7 8">Organic cation transporter, putative</fullName>
    </submittedName>
</protein>
<keyword evidence="9" id="KW-1185">Reference proteome</keyword>
<dbReference type="InterPro" id="IPR020846">
    <property type="entry name" value="MFS_dom"/>
</dbReference>
<sequence>MKKEDSNVVSHLVGDFGKWQATISFLLSLLKLPIGWFQLSIVFLAPVTNFWCAVPKEGNSWFADMSPTERINYTMNNCDVECSEYAFNTTVFKSTIISEWLLICDREQLSNVVQMTFMLGVLIGNVIFGITSDRYGRKIPLMIAIAVQSATSLLTAFVPWFLGFLLLRFLLAISTGGIMVTSFVLCIEMVGGKWRTSIPILYQIPFGLANSIMAIMAYFLRDWRNLTFTMSLISLSFMSYWWLIPESPRWLLAMGENEKAADILNKAGKVNGLKSKDFYTVLTSFKGSSGVKEGEEPSTKSPPFFKLFQTKRLRRTTLSLFFNWFVAGLSVFGFSQYISFIGKNDDVFVHFTIGGLVTIPGTLLCIFFVNKFGRKKTIISSCVIYGFSCMMVATVPSGAYSHDWPKIFFAGISLTAMSIAFPALYLYAGELLPTVARNGGLGVSSMFARIGSMVAPFVLSTRNWNEHAPLIILGSLPFIAVFLLISLPETKNQTLPDTIEDGENFGKKIKNGDDVVGEVKKKTIDARSLNPES</sequence>
<keyword evidence="3 5" id="KW-1133">Transmembrane helix</keyword>
<organism>
    <name type="scientific">Pediculus humanus subsp. corporis</name>
    <name type="common">Body louse</name>
    <dbReference type="NCBI Taxonomy" id="121224"/>
    <lineage>
        <taxon>Eukaryota</taxon>
        <taxon>Metazoa</taxon>
        <taxon>Ecdysozoa</taxon>
        <taxon>Arthropoda</taxon>
        <taxon>Hexapoda</taxon>
        <taxon>Insecta</taxon>
        <taxon>Pterygota</taxon>
        <taxon>Neoptera</taxon>
        <taxon>Paraneoptera</taxon>
        <taxon>Psocodea</taxon>
        <taxon>Troctomorpha</taxon>
        <taxon>Phthiraptera</taxon>
        <taxon>Anoplura</taxon>
        <taxon>Pediculidae</taxon>
        <taxon>Pediculus</taxon>
    </lineage>
</organism>
<dbReference type="STRING" id="121224.E0VD75"/>
<dbReference type="AlphaFoldDB" id="E0VD75"/>
<feature type="transmembrane region" description="Helical" evidence="5">
    <location>
        <begin position="320"/>
        <end position="341"/>
    </location>
</feature>
<dbReference type="InterPro" id="IPR005828">
    <property type="entry name" value="MFS_sugar_transport-like"/>
</dbReference>
<feature type="domain" description="Major facilitator superfamily (MFS) profile" evidence="6">
    <location>
        <begin position="24"/>
        <end position="492"/>
    </location>
</feature>
<dbReference type="EMBL" id="AAZO01001256">
    <property type="status" value="NOT_ANNOTATED_CDS"/>
    <property type="molecule type" value="Genomic_DNA"/>
</dbReference>
<dbReference type="SUPFAM" id="SSF103473">
    <property type="entry name" value="MFS general substrate transporter"/>
    <property type="match status" value="1"/>
</dbReference>
<reference evidence="7" key="2">
    <citation type="submission" date="2007-04" db="EMBL/GenBank/DDBJ databases">
        <title>The genome of the human body louse.</title>
        <authorList>
            <consortium name="The Human Body Louse Genome Consortium"/>
            <person name="Kirkness E."/>
            <person name="Walenz B."/>
            <person name="Hass B."/>
            <person name="Bruggner R."/>
            <person name="Strausberg R."/>
        </authorList>
    </citation>
    <scope>NUCLEOTIDE SEQUENCE</scope>
    <source>
        <strain evidence="7">USDA</strain>
    </source>
</reference>
<name>E0VD75_PEDHC</name>
<feature type="transmembrane region" description="Helical" evidence="5">
    <location>
        <begin position="382"/>
        <end position="401"/>
    </location>
</feature>
<evidence type="ECO:0000256" key="2">
    <source>
        <dbReference type="ARBA" id="ARBA00022692"/>
    </source>
</evidence>
<reference evidence="7" key="1">
    <citation type="submission" date="2007-04" db="EMBL/GenBank/DDBJ databases">
        <title>Annotation of Pediculus humanus corporis strain USDA.</title>
        <authorList>
            <person name="Kirkness E."/>
            <person name="Hannick L."/>
            <person name="Hass B."/>
            <person name="Bruggner R."/>
            <person name="Lawson D."/>
            <person name="Bidwell S."/>
            <person name="Joardar V."/>
            <person name="Caler E."/>
            <person name="Walenz B."/>
            <person name="Inman J."/>
            <person name="Schobel S."/>
            <person name="Galinsky K."/>
            <person name="Amedeo P."/>
            <person name="Strausberg R."/>
        </authorList>
    </citation>
    <scope>NUCLEOTIDE SEQUENCE</scope>
    <source>
        <strain evidence="7">USDA</strain>
    </source>
</reference>
<dbReference type="RefSeq" id="XP_002424069.1">
    <property type="nucleotide sequence ID" value="XM_002424024.1"/>
</dbReference>
<evidence type="ECO:0000256" key="3">
    <source>
        <dbReference type="ARBA" id="ARBA00022989"/>
    </source>
</evidence>